<evidence type="ECO:0000259" key="1">
    <source>
        <dbReference type="PROSITE" id="PS50076"/>
    </source>
</evidence>
<accession>X1BF15</accession>
<feature type="domain" description="J" evidence="1">
    <location>
        <begin position="9"/>
        <end position="76"/>
    </location>
</feature>
<organism evidence="2">
    <name type="scientific">marine sediment metagenome</name>
    <dbReference type="NCBI Taxonomy" id="412755"/>
    <lineage>
        <taxon>unclassified sequences</taxon>
        <taxon>metagenomes</taxon>
        <taxon>ecological metagenomes</taxon>
    </lineage>
</organism>
<gene>
    <name evidence="2" type="ORF">S01H4_46870</name>
</gene>
<dbReference type="InterPro" id="IPR001623">
    <property type="entry name" value="DnaJ_domain"/>
</dbReference>
<dbReference type="Pfam" id="PF00226">
    <property type="entry name" value="DnaJ"/>
    <property type="match status" value="1"/>
</dbReference>
<dbReference type="PANTHER" id="PTHR43948:SF10">
    <property type="entry name" value="MRJ, ISOFORM E"/>
    <property type="match status" value="1"/>
</dbReference>
<dbReference type="CDD" id="cd06257">
    <property type="entry name" value="DnaJ"/>
    <property type="match status" value="1"/>
</dbReference>
<evidence type="ECO:0000313" key="2">
    <source>
        <dbReference type="EMBL" id="GAG94509.1"/>
    </source>
</evidence>
<reference evidence="2" key="1">
    <citation type="journal article" date="2014" name="Front. Microbiol.">
        <title>High frequency of phylogenetically diverse reductive dehalogenase-homologous genes in deep subseafloor sedimentary metagenomes.</title>
        <authorList>
            <person name="Kawai M."/>
            <person name="Futagami T."/>
            <person name="Toyoda A."/>
            <person name="Takaki Y."/>
            <person name="Nishi S."/>
            <person name="Hori S."/>
            <person name="Arai W."/>
            <person name="Tsubouchi T."/>
            <person name="Morono Y."/>
            <person name="Uchiyama I."/>
            <person name="Ito T."/>
            <person name="Fujiyama A."/>
            <person name="Inagaki F."/>
            <person name="Takami H."/>
        </authorList>
    </citation>
    <scope>NUCLEOTIDE SEQUENCE</scope>
    <source>
        <strain evidence="2">Expedition CK06-06</strain>
    </source>
</reference>
<dbReference type="Gene3D" id="1.10.287.110">
    <property type="entry name" value="DnaJ domain"/>
    <property type="match status" value="1"/>
</dbReference>
<dbReference type="SMART" id="SM00271">
    <property type="entry name" value="DnaJ"/>
    <property type="match status" value="1"/>
</dbReference>
<dbReference type="PROSITE" id="PS50076">
    <property type="entry name" value="DNAJ_2"/>
    <property type="match status" value="1"/>
</dbReference>
<feature type="non-terminal residue" evidence="2">
    <location>
        <position position="176"/>
    </location>
</feature>
<dbReference type="InterPro" id="IPR036869">
    <property type="entry name" value="J_dom_sf"/>
</dbReference>
<sequence>MLIKISRPQYYEILKVDKDVSESDLKKAYYNLARENHPDKVEESKKEEACKIFQSISEAYEILSDPHKRKAYDLSQFYTPKTNPPPKPKIAEVSGKVVYINTKNKSLFHIFTENSGRKIRCTYEGFFPIKKGDAIFGVAEYTIHRKEETLKFIKPPFVVIGSDKNTIIENIALALR</sequence>
<proteinExistence type="predicted"/>
<dbReference type="InterPro" id="IPR018253">
    <property type="entry name" value="DnaJ_domain_CS"/>
</dbReference>
<dbReference type="EMBL" id="BART01026239">
    <property type="protein sequence ID" value="GAG94509.1"/>
    <property type="molecule type" value="Genomic_DNA"/>
</dbReference>
<dbReference type="PROSITE" id="PS00636">
    <property type="entry name" value="DNAJ_1"/>
    <property type="match status" value="1"/>
</dbReference>
<dbReference type="SUPFAM" id="SSF46565">
    <property type="entry name" value="Chaperone J-domain"/>
    <property type="match status" value="1"/>
</dbReference>
<dbReference type="AlphaFoldDB" id="X1BF15"/>
<name>X1BF15_9ZZZZ</name>
<protein>
    <recommendedName>
        <fullName evidence="1">J domain-containing protein</fullName>
    </recommendedName>
</protein>
<comment type="caution">
    <text evidence="2">The sequence shown here is derived from an EMBL/GenBank/DDBJ whole genome shotgun (WGS) entry which is preliminary data.</text>
</comment>
<dbReference type="PANTHER" id="PTHR43948">
    <property type="entry name" value="DNAJ HOMOLOG SUBFAMILY B"/>
    <property type="match status" value="1"/>
</dbReference>
<dbReference type="PRINTS" id="PR00625">
    <property type="entry name" value="JDOMAIN"/>
</dbReference>